<feature type="transmembrane region" description="Helical" evidence="2">
    <location>
        <begin position="412"/>
        <end position="431"/>
    </location>
</feature>
<evidence type="ECO:0000256" key="1">
    <source>
        <dbReference type="SAM" id="Coils"/>
    </source>
</evidence>
<feature type="transmembrane region" description="Helical" evidence="2">
    <location>
        <begin position="480"/>
        <end position="502"/>
    </location>
</feature>
<evidence type="ECO:0000256" key="2">
    <source>
        <dbReference type="SAM" id="Phobius"/>
    </source>
</evidence>
<feature type="coiled-coil region" evidence="1">
    <location>
        <begin position="707"/>
        <end position="734"/>
    </location>
</feature>
<feature type="transmembrane region" description="Helical" evidence="2">
    <location>
        <begin position="372"/>
        <end position="392"/>
    </location>
</feature>
<dbReference type="AlphaFoldDB" id="A0AB74TWT9"/>
<evidence type="ECO:0000313" key="3">
    <source>
        <dbReference type="EMBL" id="XBC48504.1"/>
    </source>
</evidence>
<gene>
    <name evidence="3" type="ORF">VUQ09_03680</name>
</gene>
<keyword evidence="2" id="KW-0472">Membrane</keyword>
<sequence>MATQLGKAYVQVIPSTKGIKGALEKGISAEAPSAAQGFSSKFSGFLKAGLKTAGVAGVAALSTALVQGGKLQQSIGGIETLFKKSADIVKDYASEAYKTAGVSANSYMEQVTSFSASLIQSLGGDTRKAAKTANMAIIDMADNSNKMGTSIQDIQNAYQGFAKQNFTMLDNLKLGYGGTRTEMERLLQDAEKLTGVKYDINNLDDVFNAVHAIQEELGITGTTAQEASETLTGSFNQMKAAFFDMLGNIALGQNVASSMSNLAESMATFLFKNLIPMVGNVLTSLPGAISSFAMAAGREIMNYFSSGVLQDNSLFQAFSAKFQNLRPLVDGFAQMFGQLPQLFGAIKGAVMPLIDAIMDGISRMDFSGISNLARAIIPAITNAFQTFMGIVSPAIEGLINSFVGLWNALQPVISILAEALMPVLQIVGAFLGGVFKGVLLVVTGAIDFLTVAVKFLTPVFDALVAVVKWLAPILTKIAEWVGVLTGLFGGLGTVTGGLKNIFSQGWNTMRTVFTGAKDIIVGGIKALMNIFKNLSTAGTSLKTALSNAWSAIKGVVTSFGDQIISKVKNIGSKFNGLKNIDLGAAGRAIMNSFLKGLKAIWGAVTGFIGGIGTWIKNNKGPIEYDRKLLIPAGQAIMHGLNKGLKNEFGEVQENVSGMADRLADSFEMFKPNVKLFDLDDELANFTGQQRVAIAQLDNQTIRHSLEMHSMDQKLSELIQLMQAMEELLEQLLDKDTDVYLDGERVSALLEPLMRRIREKKTKYENRRRGELV</sequence>
<feature type="transmembrane region" description="Helical" evidence="2">
    <location>
        <begin position="438"/>
        <end position="460"/>
    </location>
</feature>
<dbReference type="EMBL" id="CP142434">
    <property type="protein sequence ID" value="XBC48504.1"/>
    <property type="molecule type" value="Genomic_DNA"/>
</dbReference>
<proteinExistence type="predicted"/>
<evidence type="ECO:0008006" key="4">
    <source>
        <dbReference type="Google" id="ProtNLM"/>
    </source>
</evidence>
<protein>
    <recommendedName>
        <fullName evidence="4">Phage tail protein</fullName>
    </recommendedName>
</protein>
<dbReference type="RefSeq" id="WP_347298486.1">
    <property type="nucleotide sequence ID" value="NZ_CP142434.1"/>
</dbReference>
<keyword evidence="1" id="KW-0175">Coiled coil</keyword>
<reference evidence="3" key="1">
    <citation type="submission" date="2023-12" db="EMBL/GenBank/DDBJ databases">
        <title>Dolosigranulum savutii sp. nov. isolated from human upper respiratory samples collected in Botswana.</title>
        <authorList>
            <person name="Kelly M.S."/>
        </authorList>
    </citation>
    <scope>NUCLEOTIDE SEQUENCE</scope>
    <source>
        <strain evidence="3">MSK312</strain>
    </source>
</reference>
<name>A0AB74TWT9_9LACT</name>
<keyword evidence="2" id="KW-1133">Transmembrane helix</keyword>
<organism evidence="3">
    <name type="scientific">Dolosigranulum savutiense</name>
    <dbReference type="NCBI Taxonomy" id="3110288"/>
    <lineage>
        <taxon>Bacteria</taxon>
        <taxon>Bacillati</taxon>
        <taxon>Bacillota</taxon>
        <taxon>Bacilli</taxon>
        <taxon>Lactobacillales</taxon>
        <taxon>Carnobacteriaceae</taxon>
        <taxon>Dolosigranulum</taxon>
    </lineage>
</organism>
<accession>A0AB74TWT9</accession>
<keyword evidence="2" id="KW-0812">Transmembrane</keyword>